<reference evidence="3 4" key="1">
    <citation type="submission" date="2016-05" db="EMBL/GenBank/DDBJ databases">
        <title>Paenibacillus oryzae. sp. nov., isolated from the rice root.</title>
        <authorList>
            <person name="Zhang J."/>
            <person name="Zhang X."/>
        </authorList>
    </citation>
    <scope>NUCLEOTIDE SEQUENCE [LARGE SCALE GENOMIC DNA]</scope>
    <source>
        <strain evidence="3 4">1DrF-4</strain>
    </source>
</reference>
<organism evidence="3 4">
    <name type="scientific">Paenibacillus oryzae</name>
    <dbReference type="NCBI Taxonomy" id="1844972"/>
    <lineage>
        <taxon>Bacteria</taxon>
        <taxon>Bacillati</taxon>
        <taxon>Bacillota</taxon>
        <taxon>Bacilli</taxon>
        <taxon>Bacillales</taxon>
        <taxon>Paenibacillaceae</taxon>
        <taxon>Paenibacillus</taxon>
    </lineage>
</organism>
<feature type="transmembrane region" description="Helical" evidence="1">
    <location>
        <begin position="166"/>
        <end position="184"/>
    </location>
</feature>
<dbReference type="InterPro" id="IPR025828">
    <property type="entry name" value="Put_sensor_dom"/>
</dbReference>
<evidence type="ECO:0000256" key="1">
    <source>
        <dbReference type="SAM" id="Phobius"/>
    </source>
</evidence>
<accession>A0A1A5YI05</accession>
<protein>
    <recommendedName>
        <fullName evidence="2">Putative sensor domain-containing protein</fullName>
    </recommendedName>
</protein>
<feature type="transmembrane region" description="Helical" evidence="1">
    <location>
        <begin position="14"/>
        <end position="40"/>
    </location>
</feature>
<dbReference type="EMBL" id="LYPA01000060">
    <property type="protein sequence ID" value="OBR65204.1"/>
    <property type="molecule type" value="Genomic_DNA"/>
</dbReference>
<feature type="transmembrane region" description="Helical" evidence="1">
    <location>
        <begin position="99"/>
        <end position="129"/>
    </location>
</feature>
<feature type="domain" description="Putative sensor" evidence="2">
    <location>
        <begin position="6"/>
        <end position="193"/>
    </location>
</feature>
<name>A0A1A5YI05_9BACL</name>
<dbReference type="Proteomes" id="UP000092024">
    <property type="component" value="Unassembled WGS sequence"/>
</dbReference>
<dbReference type="Pfam" id="PF13796">
    <property type="entry name" value="Sensor"/>
    <property type="match status" value="1"/>
</dbReference>
<gene>
    <name evidence="3" type="ORF">A7K91_00565</name>
</gene>
<evidence type="ECO:0000313" key="4">
    <source>
        <dbReference type="Proteomes" id="UP000092024"/>
    </source>
</evidence>
<proteinExistence type="predicted"/>
<keyword evidence="1" id="KW-0812">Transmembrane</keyword>
<dbReference type="AlphaFoldDB" id="A0A1A5YI05"/>
<evidence type="ECO:0000259" key="2">
    <source>
        <dbReference type="Pfam" id="PF13796"/>
    </source>
</evidence>
<comment type="caution">
    <text evidence="3">The sequence shown here is derived from an EMBL/GenBank/DDBJ whole genome shotgun (WGS) entry which is preliminary data.</text>
</comment>
<sequence length="238" mass="25648">MAWKMLITALPKGIGAFIVIVAGLSASLPLSIVLIGIPLLGGTLALGRKILMNEAAYVEGWLAGKEYPAAAAEQPLPEAQQSWKHWLRSVLKDSRSYRAILFSILQLPIGIATFTLALVLPIVAFSVLLSPLAYEASMRWFEFNLFANTWGLDRLVDWPLTAAHRSWIAGGVGAILTLLLPLMLRGLGTLYAAWILTAAGPEPAQQTSAAGPKSSYEELLKSLELDRTDAAPLTTSQV</sequence>
<keyword evidence="4" id="KW-1185">Reference proteome</keyword>
<dbReference type="STRING" id="1844972.A7K91_00565"/>
<keyword evidence="1" id="KW-1133">Transmembrane helix</keyword>
<keyword evidence="1" id="KW-0472">Membrane</keyword>
<evidence type="ECO:0000313" key="3">
    <source>
        <dbReference type="EMBL" id="OBR65204.1"/>
    </source>
</evidence>